<dbReference type="Gene3D" id="6.10.140.2220">
    <property type="match status" value="1"/>
</dbReference>
<evidence type="ECO:0000256" key="2">
    <source>
        <dbReference type="ARBA" id="ARBA00022771"/>
    </source>
</evidence>
<keyword evidence="1" id="KW-0479">Metal-binding</keyword>
<evidence type="ECO:0000259" key="6">
    <source>
        <dbReference type="PROSITE" id="PS50865"/>
    </source>
</evidence>
<protein>
    <submittedName>
        <fullName evidence="7">RHTO0S02e14928g2_1</fullName>
    </submittedName>
</protein>
<proteinExistence type="predicted"/>
<dbReference type="GO" id="GO:0008270">
    <property type="term" value="F:zinc ion binding"/>
    <property type="evidence" value="ECO:0007669"/>
    <property type="project" value="UniProtKB-KW"/>
</dbReference>
<evidence type="ECO:0000256" key="4">
    <source>
        <dbReference type="PROSITE-ProRule" id="PRU00134"/>
    </source>
</evidence>
<dbReference type="Pfam" id="PF01753">
    <property type="entry name" value="zf-MYND"/>
    <property type="match status" value="1"/>
</dbReference>
<accession>A0A061AIR8</accession>
<dbReference type="EMBL" id="LK052937">
    <property type="protein sequence ID" value="CDR37441.1"/>
    <property type="molecule type" value="Genomic_DNA"/>
</dbReference>
<keyword evidence="2 4" id="KW-0863">Zinc-finger</keyword>
<evidence type="ECO:0000256" key="5">
    <source>
        <dbReference type="SAM" id="MobiDB-lite"/>
    </source>
</evidence>
<sequence length="121" mass="13246">MSPSASTSKQVCGVCEKEAKSRCGGCKRIPFCSAECQELIWSTHKALSPNDAAVRAAFNTYAGGSQVLWPRVQRGDARRNLDDPCTSRDERQLDMGSARAPPPARSRSPRRGLRGVDRRTP</sequence>
<feature type="domain" description="MYND-type" evidence="6">
    <location>
        <begin position="12"/>
        <end position="48"/>
    </location>
</feature>
<dbReference type="PROSITE" id="PS50865">
    <property type="entry name" value="ZF_MYND_2"/>
    <property type="match status" value="1"/>
</dbReference>
<dbReference type="AlphaFoldDB" id="A0A061AIR8"/>
<organism evidence="7">
    <name type="scientific">Rhodotorula toruloides</name>
    <name type="common">Yeast</name>
    <name type="synonym">Rhodosporidium toruloides</name>
    <dbReference type="NCBI Taxonomy" id="5286"/>
    <lineage>
        <taxon>Eukaryota</taxon>
        <taxon>Fungi</taxon>
        <taxon>Dikarya</taxon>
        <taxon>Basidiomycota</taxon>
        <taxon>Pucciniomycotina</taxon>
        <taxon>Microbotryomycetes</taxon>
        <taxon>Sporidiobolales</taxon>
        <taxon>Sporidiobolaceae</taxon>
        <taxon>Rhodotorula</taxon>
    </lineage>
</organism>
<reference evidence="7" key="1">
    <citation type="journal article" date="2014" name="Genome Announc.">
        <title>Draft genome sequence of Rhodosporidium toruloides CECT1137, an oleaginous yeast of biotechnological interest.</title>
        <authorList>
            <person name="Morin N."/>
            <person name="Calcas X."/>
            <person name="Devillers H."/>
            <person name="Durrens P."/>
            <person name="Sherman D.J."/>
            <person name="Nicaud J.-M."/>
            <person name="Neuveglise C."/>
        </authorList>
    </citation>
    <scope>NUCLEOTIDE SEQUENCE</scope>
    <source>
        <strain evidence="7">CECT1137</strain>
    </source>
</reference>
<name>A0A061AIR8_RHOTO</name>
<feature type="compositionally biased region" description="Basic and acidic residues" evidence="5">
    <location>
        <begin position="73"/>
        <end position="93"/>
    </location>
</feature>
<evidence type="ECO:0000256" key="3">
    <source>
        <dbReference type="ARBA" id="ARBA00022833"/>
    </source>
</evidence>
<feature type="region of interest" description="Disordered" evidence="5">
    <location>
        <begin position="71"/>
        <end position="121"/>
    </location>
</feature>
<dbReference type="OrthoDB" id="2530336at2759"/>
<dbReference type="SUPFAM" id="SSF144232">
    <property type="entry name" value="HIT/MYND zinc finger-like"/>
    <property type="match status" value="1"/>
</dbReference>
<gene>
    <name evidence="7" type="ORF">RHTO0S_02e14928g</name>
</gene>
<keyword evidence="3" id="KW-0862">Zinc</keyword>
<dbReference type="InterPro" id="IPR002893">
    <property type="entry name" value="Znf_MYND"/>
</dbReference>
<evidence type="ECO:0000313" key="7">
    <source>
        <dbReference type="EMBL" id="CDR37441.1"/>
    </source>
</evidence>
<evidence type="ECO:0000256" key="1">
    <source>
        <dbReference type="ARBA" id="ARBA00022723"/>
    </source>
</evidence>